<dbReference type="GO" id="GO:0004364">
    <property type="term" value="F:glutathione transferase activity"/>
    <property type="evidence" value="ECO:0007669"/>
    <property type="project" value="TreeGrafter"/>
</dbReference>
<dbReference type="PROSITE" id="PS50404">
    <property type="entry name" value="GST_NTER"/>
    <property type="match status" value="1"/>
</dbReference>
<dbReference type="Gene3D" id="3.40.30.10">
    <property type="entry name" value="Glutaredoxin"/>
    <property type="match status" value="1"/>
</dbReference>
<dbReference type="GO" id="GO:0006559">
    <property type="term" value="P:L-phenylalanine catabolic process"/>
    <property type="evidence" value="ECO:0007669"/>
    <property type="project" value="TreeGrafter"/>
</dbReference>
<reference evidence="4 5" key="1">
    <citation type="submission" date="2015-09" db="EMBL/GenBank/DDBJ databases">
        <title>Identification and resolution of microdiversity through metagenomic sequencing of parallel consortia.</title>
        <authorList>
            <person name="Nelson W.C."/>
            <person name="Romine M.F."/>
            <person name="Lindemann S.R."/>
        </authorList>
    </citation>
    <scope>NUCLEOTIDE SEQUENCE [LARGE SCALE GENOMIC DNA]</scope>
    <source>
        <strain evidence="4">Ana</strain>
    </source>
</reference>
<organism evidence="4 5">
    <name type="scientific">Phormidesmis priestleyi Ana</name>
    <dbReference type="NCBI Taxonomy" id="1666911"/>
    <lineage>
        <taxon>Bacteria</taxon>
        <taxon>Bacillati</taxon>
        <taxon>Cyanobacteriota</taxon>
        <taxon>Cyanophyceae</taxon>
        <taxon>Leptolyngbyales</taxon>
        <taxon>Leptolyngbyaceae</taxon>
        <taxon>Phormidesmis</taxon>
    </lineage>
</organism>
<dbReference type="PATRIC" id="fig|1666911.3.peg.543"/>
<keyword evidence="4" id="KW-0808">Transferase</keyword>
<dbReference type="STRING" id="1666911.HLUCCA11_11595"/>
<evidence type="ECO:0000256" key="1">
    <source>
        <dbReference type="SAM" id="MobiDB-lite"/>
    </source>
</evidence>
<evidence type="ECO:0000259" key="3">
    <source>
        <dbReference type="PROSITE" id="PS50405"/>
    </source>
</evidence>
<sequence length="247" mass="27154">MQLVGMLDSPYVRRVAISLHSLNLAFEHLPLSVFRNMGEFSEINPLIKAPTLVCDTGEVLMDSTLILSYIDKLAESPEDNPADSTQDNPLDNLLDSPVDNLLDSPGSNSMSKTQPLMPQTISDYASALRLIGLGLHACDKTVQLIYEKDLRPVDKQHQPWKDRVLTQLTAAYDALEASAAETSDWLVGSKLTQADITACVAWQFTLFAMPDVIAAGRYPALAALSRRAEALSAFRQAPLEENWQPAK</sequence>
<proteinExistence type="predicted"/>
<feature type="domain" description="GST C-terminal" evidence="3">
    <location>
        <begin position="120"/>
        <end position="247"/>
    </location>
</feature>
<feature type="region of interest" description="Disordered" evidence="1">
    <location>
        <begin position="77"/>
        <end position="115"/>
    </location>
</feature>
<dbReference type="SUPFAM" id="SSF52833">
    <property type="entry name" value="Thioredoxin-like"/>
    <property type="match status" value="1"/>
</dbReference>
<dbReference type="GO" id="GO:0006749">
    <property type="term" value="P:glutathione metabolic process"/>
    <property type="evidence" value="ECO:0007669"/>
    <property type="project" value="TreeGrafter"/>
</dbReference>
<evidence type="ECO:0000313" key="5">
    <source>
        <dbReference type="Proteomes" id="UP000050465"/>
    </source>
</evidence>
<dbReference type="InterPro" id="IPR010987">
    <property type="entry name" value="Glutathione-S-Trfase_C-like"/>
</dbReference>
<dbReference type="Proteomes" id="UP000050465">
    <property type="component" value="Unassembled WGS sequence"/>
</dbReference>
<dbReference type="CDD" id="cd03205">
    <property type="entry name" value="GST_C_6"/>
    <property type="match status" value="1"/>
</dbReference>
<dbReference type="Pfam" id="PF13417">
    <property type="entry name" value="GST_N_3"/>
    <property type="match status" value="1"/>
</dbReference>
<dbReference type="Gene3D" id="1.20.1050.10">
    <property type="match status" value="1"/>
</dbReference>
<dbReference type="InterPro" id="IPR004045">
    <property type="entry name" value="Glutathione_S-Trfase_N"/>
</dbReference>
<dbReference type="PROSITE" id="PS50405">
    <property type="entry name" value="GST_CTER"/>
    <property type="match status" value="1"/>
</dbReference>
<gene>
    <name evidence="4" type="ORF">HLUCCA11_11595</name>
</gene>
<dbReference type="PANTHER" id="PTHR42673:SF21">
    <property type="entry name" value="GLUTATHIONE S-TRANSFERASE YFCF"/>
    <property type="match status" value="1"/>
</dbReference>
<accession>A0A0P8BNE9</accession>
<name>A0A0P8BNE9_9CYAN</name>
<dbReference type="AlphaFoldDB" id="A0A0P8BNE9"/>
<feature type="compositionally biased region" description="Polar residues" evidence="1">
    <location>
        <begin position="105"/>
        <end position="115"/>
    </location>
</feature>
<dbReference type="PANTHER" id="PTHR42673">
    <property type="entry name" value="MALEYLACETOACETATE ISOMERASE"/>
    <property type="match status" value="1"/>
</dbReference>
<evidence type="ECO:0000259" key="2">
    <source>
        <dbReference type="PROSITE" id="PS50404"/>
    </source>
</evidence>
<dbReference type="CDD" id="cd00570">
    <property type="entry name" value="GST_N_family"/>
    <property type="match status" value="1"/>
</dbReference>
<protein>
    <submittedName>
        <fullName evidence="4">Glutathione S-transferase</fullName>
    </submittedName>
</protein>
<dbReference type="EMBL" id="LJZR01000013">
    <property type="protein sequence ID" value="KPQ35323.1"/>
    <property type="molecule type" value="Genomic_DNA"/>
</dbReference>
<evidence type="ECO:0000313" key="4">
    <source>
        <dbReference type="EMBL" id="KPQ35323.1"/>
    </source>
</evidence>
<dbReference type="GO" id="GO:0016034">
    <property type="term" value="F:maleylacetoacetate isomerase activity"/>
    <property type="evidence" value="ECO:0007669"/>
    <property type="project" value="TreeGrafter"/>
</dbReference>
<dbReference type="Pfam" id="PF13410">
    <property type="entry name" value="GST_C_2"/>
    <property type="match status" value="1"/>
</dbReference>
<dbReference type="InterPro" id="IPR036249">
    <property type="entry name" value="Thioredoxin-like_sf"/>
</dbReference>
<comment type="caution">
    <text evidence="4">The sequence shown here is derived from an EMBL/GenBank/DDBJ whole genome shotgun (WGS) entry which is preliminary data.</text>
</comment>
<dbReference type="SUPFAM" id="SSF47616">
    <property type="entry name" value="GST C-terminal domain-like"/>
    <property type="match status" value="1"/>
</dbReference>
<dbReference type="InterPro" id="IPR036282">
    <property type="entry name" value="Glutathione-S-Trfase_C_sf"/>
</dbReference>
<feature type="domain" description="GST N-terminal" evidence="2">
    <location>
        <begin position="1"/>
        <end position="78"/>
    </location>
</feature>